<evidence type="ECO:0000313" key="1">
    <source>
        <dbReference type="EMBL" id="KAJ6216393.1"/>
    </source>
</evidence>
<proteinExistence type="predicted"/>
<dbReference type="Proteomes" id="UP001142055">
    <property type="component" value="Chromosome 3"/>
</dbReference>
<comment type="caution">
    <text evidence="1">The sequence shown here is derived from an EMBL/GenBank/DDBJ whole genome shotgun (WGS) entry which is preliminary data.</text>
</comment>
<name>A0A9Q0LXM8_BLOTA</name>
<dbReference type="AlphaFoldDB" id="A0A9Q0LXM8"/>
<protein>
    <submittedName>
        <fullName evidence="1">Uncharacterized protein</fullName>
    </submittedName>
</protein>
<accession>A0A9Q0LXM8</accession>
<sequence length="54" mass="5958">HCSCSITTQTYCGISTIVYFNMNDWQAQSDLLELDLIQIVVADAVCGDDDDLVT</sequence>
<feature type="non-terminal residue" evidence="1">
    <location>
        <position position="54"/>
    </location>
</feature>
<dbReference type="EMBL" id="JAPWDV010000003">
    <property type="protein sequence ID" value="KAJ6216393.1"/>
    <property type="molecule type" value="Genomic_DNA"/>
</dbReference>
<gene>
    <name evidence="1" type="ORF">RDWZM_007550</name>
</gene>
<evidence type="ECO:0000313" key="2">
    <source>
        <dbReference type="Proteomes" id="UP001142055"/>
    </source>
</evidence>
<organism evidence="1 2">
    <name type="scientific">Blomia tropicalis</name>
    <name type="common">Mite</name>
    <dbReference type="NCBI Taxonomy" id="40697"/>
    <lineage>
        <taxon>Eukaryota</taxon>
        <taxon>Metazoa</taxon>
        <taxon>Ecdysozoa</taxon>
        <taxon>Arthropoda</taxon>
        <taxon>Chelicerata</taxon>
        <taxon>Arachnida</taxon>
        <taxon>Acari</taxon>
        <taxon>Acariformes</taxon>
        <taxon>Sarcoptiformes</taxon>
        <taxon>Astigmata</taxon>
        <taxon>Glycyphagoidea</taxon>
        <taxon>Echimyopodidae</taxon>
        <taxon>Blomia</taxon>
    </lineage>
</organism>
<reference evidence="1" key="1">
    <citation type="submission" date="2022-12" db="EMBL/GenBank/DDBJ databases">
        <title>Genome assemblies of Blomia tropicalis.</title>
        <authorList>
            <person name="Cui Y."/>
        </authorList>
    </citation>
    <scope>NUCLEOTIDE SEQUENCE</scope>
    <source>
        <tissue evidence="1">Adult mites</tissue>
    </source>
</reference>
<feature type="non-terminal residue" evidence="1">
    <location>
        <position position="1"/>
    </location>
</feature>
<keyword evidence="2" id="KW-1185">Reference proteome</keyword>